<keyword evidence="3" id="KW-1185">Reference proteome</keyword>
<comment type="caution">
    <text evidence="2">The sequence shown here is derived from an EMBL/GenBank/DDBJ whole genome shotgun (WGS) entry which is preliminary data.</text>
</comment>
<dbReference type="EMBL" id="CAUOFW020006613">
    <property type="protein sequence ID" value="CAK9175432.1"/>
    <property type="molecule type" value="Genomic_DNA"/>
</dbReference>
<name>A0ABC8U196_9AQUA</name>
<organism evidence="2 3">
    <name type="scientific">Ilex paraguariensis</name>
    <name type="common">yerba mate</name>
    <dbReference type="NCBI Taxonomy" id="185542"/>
    <lineage>
        <taxon>Eukaryota</taxon>
        <taxon>Viridiplantae</taxon>
        <taxon>Streptophyta</taxon>
        <taxon>Embryophyta</taxon>
        <taxon>Tracheophyta</taxon>
        <taxon>Spermatophyta</taxon>
        <taxon>Magnoliopsida</taxon>
        <taxon>eudicotyledons</taxon>
        <taxon>Gunneridae</taxon>
        <taxon>Pentapetalae</taxon>
        <taxon>asterids</taxon>
        <taxon>campanulids</taxon>
        <taxon>Aquifoliales</taxon>
        <taxon>Aquifoliaceae</taxon>
        <taxon>Ilex</taxon>
    </lineage>
</organism>
<proteinExistence type="predicted"/>
<feature type="region of interest" description="Disordered" evidence="1">
    <location>
        <begin position="1"/>
        <end position="20"/>
    </location>
</feature>
<dbReference type="Proteomes" id="UP001642360">
    <property type="component" value="Unassembled WGS sequence"/>
</dbReference>
<reference evidence="2 3" key="1">
    <citation type="submission" date="2024-02" db="EMBL/GenBank/DDBJ databases">
        <authorList>
            <person name="Vignale AGUSTIN F."/>
            <person name="Sosa J E."/>
            <person name="Modenutti C."/>
        </authorList>
    </citation>
    <scope>NUCLEOTIDE SEQUENCE [LARGE SCALE GENOMIC DNA]</scope>
</reference>
<protein>
    <submittedName>
        <fullName evidence="2">Uncharacterized protein</fullName>
    </submittedName>
</protein>
<feature type="compositionally biased region" description="Polar residues" evidence="1">
    <location>
        <begin position="1"/>
        <end position="15"/>
    </location>
</feature>
<gene>
    <name evidence="2" type="ORF">ILEXP_LOCUS45234</name>
</gene>
<sequence length="134" mass="13613">PSTTPSMQPCRTGPSSGLLDISPIIASSSLGAGPDVGSTSTLGGISGTKVEFGASADTGASSVLGGISSTTGELGPYAGQSLMSLALFVGDPGPHACRFWPTCSTIISFSLIKYARTKEERQSKGKLRGFSRKL</sequence>
<feature type="non-terminal residue" evidence="2">
    <location>
        <position position="1"/>
    </location>
</feature>
<evidence type="ECO:0000313" key="3">
    <source>
        <dbReference type="Proteomes" id="UP001642360"/>
    </source>
</evidence>
<evidence type="ECO:0000256" key="1">
    <source>
        <dbReference type="SAM" id="MobiDB-lite"/>
    </source>
</evidence>
<evidence type="ECO:0000313" key="2">
    <source>
        <dbReference type="EMBL" id="CAK9175432.1"/>
    </source>
</evidence>
<accession>A0ABC8U196</accession>
<dbReference type="AlphaFoldDB" id="A0ABC8U196"/>